<dbReference type="EMBL" id="CM046400">
    <property type="protein sequence ID" value="KAI8522880.1"/>
    <property type="molecule type" value="Genomic_DNA"/>
</dbReference>
<accession>A0ACC0L2E7</accession>
<proteinExistence type="predicted"/>
<organism evidence="1 2">
    <name type="scientific">Rhododendron molle</name>
    <name type="common">Chinese azalea</name>
    <name type="synonym">Azalea mollis</name>
    <dbReference type="NCBI Taxonomy" id="49168"/>
    <lineage>
        <taxon>Eukaryota</taxon>
        <taxon>Viridiplantae</taxon>
        <taxon>Streptophyta</taxon>
        <taxon>Embryophyta</taxon>
        <taxon>Tracheophyta</taxon>
        <taxon>Spermatophyta</taxon>
        <taxon>Magnoliopsida</taxon>
        <taxon>eudicotyledons</taxon>
        <taxon>Gunneridae</taxon>
        <taxon>Pentapetalae</taxon>
        <taxon>asterids</taxon>
        <taxon>Ericales</taxon>
        <taxon>Ericaceae</taxon>
        <taxon>Ericoideae</taxon>
        <taxon>Rhodoreae</taxon>
        <taxon>Rhododendron</taxon>
    </lineage>
</organism>
<name>A0ACC0L2E7_RHOML</name>
<comment type="caution">
    <text evidence="1">The sequence shown here is derived from an EMBL/GenBank/DDBJ whole genome shotgun (WGS) entry which is preliminary data.</text>
</comment>
<evidence type="ECO:0000313" key="1">
    <source>
        <dbReference type="EMBL" id="KAI8522880.1"/>
    </source>
</evidence>
<sequence>MGFLYRLHLLLLVLLHAILLLPNQVKSQDASLLQGLNSYRASLSLSALTDSSNADCFAKEVASQFKGQPCSNTTGADTIPGTEAQFANYPDLLTGCHLNITDTRDGQIMPVCVPNLVPSLVLTNYTETQYNQYLNDSSFTGAGIGSYGNWIVVVLSTNTVGGDFAPAENSKASLFSIIGLAQNLLPWLLGFILYL</sequence>
<dbReference type="Proteomes" id="UP001062846">
    <property type="component" value="Chromosome 13"/>
</dbReference>
<protein>
    <submittedName>
        <fullName evidence="1">Uncharacterized protein</fullName>
    </submittedName>
</protein>
<evidence type="ECO:0000313" key="2">
    <source>
        <dbReference type="Proteomes" id="UP001062846"/>
    </source>
</evidence>
<keyword evidence="2" id="KW-1185">Reference proteome</keyword>
<gene>
    <name evidence="1" type="ORF">RHMOL_Rhmol13G0031500</name>
</gene>
<reference evidence="1" key="1">
    <citation type="submission" date="2022-02" db="EMBL/GenBank/DDBJ databases">
        <title>Plant Genome Project.</title>
        <authorList>
            <person name="Zhang R.-G."/>
        </authorList>
    </citation>
    <scope>NUCLEOTIDE SEQUENCE</scope>
    <source>
        <strain evidence="1">AT1</strain>
    </source>
</reference>